<dbReference type="InterPro" id="IPR001932">
    <property type="entry name" value="PPM-type_phosphatase-like_dom"/>
</dbReference>
<evidence type="ECO:0000256" key="2">
    <source>
        <dbReference type="ARBA" id="ARBA00001946"/>
    </source>
</evidence>
<dbReference type="Gene3D" id="3.60.40.10">
    <property type="entry name" value="PPM-type phosphatase domain"/>
    <property type="match status" value="1"/>
</dbReference>
<accession>A0A813KVM5</accession>
<organism evidence="7 8">
    <name type="scientific">Polarella glacialis</name>
    <name type="common">Dinoflagellate</name>
    <dbReference type="NCBI Taxonomy" id="89957"/>
    <lineage>
        <taxon>Eukaryota</taxon>
        <taxon>Sar</taxon>
        <taxon>Alveolata</taxon>
        <taxon>Dinophyceae</taxon>
        <taxon>Suessiales</taxon>
        <taxon>Suessiaceae</taxon>
        <taxon>Polarella</taxon>
    </lineage>
</organism>
<evidence type="ECO:0000256" key="4">
    <source>
        <dbReference type="ARBA" id="ARBA00013081"/>
    </source>
</evidence>
<protein>
    <recommendedName>
        <fullName evidence="4">protein-serine/threonine phosphatase</fullName>
        <ecNumber evidence="4">3.1.3.16</ecNumber>
    </recommendedName>
</protein>
<dbReference type="EMBL" id="CAJNNW010032536">
    <property type="protein sequence ID" value="CAE8713869.1"/>
    <property type="molecule type" value="Genomic_DNA"/>
</dbReference>
<comment type="cofactor">
    <cofactor evidence="1">
        <name>Mn(2+)</name>
        <dbReference type="ChEBI" id="CHEBI:29035"/>
    </cofactor>
</comment>
<comment type="similarity">
    <text evidence="3">Belongs to the PP2C family.</text>
</comment>
<evidence type="ECO:0000313" key="7">
    <source>
        <dbReference type="EMBL" id="CAE8713869.1"/>
    </source>
</evidence>
<dbReference type="InterPro" id="IPR036457">
    <property type="entry name" value="PPM-type-like_dom_sf"/>
</dbReference>
<gene>
    <name evidence="7" type="ORF">PGLA2088_LOCUS37707</name>
</gene>
<dbReference type="PANTHER" id="PTHR13832:SF565">
    <property type="entry name" value="AT28366P-RELATED"/>
    <property type="match status" value="1"/>
</dbReference>
<sequence>DHKPNSYIEKSRIEAAGGYVENTAPGQFRVNGNLNLSRALGDLEYKKDSTLPPEKQIICATPDVTFFDRDAKDEFLIICCDGVWDVKSNQEVVDFIRERLPPPGQAVDPK</sequence>
<keyword evidence="5" id="KW-0464">Manganese</keyword>
<dbReference type="PANTHER" id="PTHR13832">
    <property type="entry name" value="PROTEIN PHOSPHATASE 2C"/>
    <property type="match status" value="1"/>
</dbReference>
<dbReference type="CDD" id="cd00143">
    <property type="entry name" value="PP2Cc"/>
    <property type="match status" value="1"/>
</dbReference>
<dbReference type="InterPro" id="IPR015655">
    <property type="entry name" value="PP2C"/>
</dbReference>
<evidence type="ECO:0000256" key="1">
    <source>
        <dbReference type="ARBA" id="ARBA00001936"/>
    </source>
</evidence>
<dbReference type="Proteomes" id="UP000626109">
    <property type="component" value="Unassembled WGS sequence"/>
</dbReference>
<dbReference type="EC" id="3.1.3.16" evidence="4"/>
<feature type="non-terminal residue" evidence="7">
    <location>
        <position position="110"/>
    </location>
</feature>
<dbReference type="AlphaFoldDB" id="A0A813KVM5"/>
<feature type="non-terminal residue" evidence="7">
    <location>
        <position position="1"/>
    </location>
</feature>
<dbReference type="PROSITE" id="PS51746">
    <property type="entry name" value="PPM_2"/>
    <property type="match status" value="1"/>
</dbReference>
<comment type="cofactor">
    <cofactor evidence="2">
        <name>Mg(2+)</name>
        <dbReference type="ChEBI" id="CHEBI:18420"/>
    </cofactor>
</comment>
<dbReference type="GO" id="GO:0004722">
    <property type="term" value="F:protein serine/threonine phosphatase activity"/>
    <property type="evidence" value="ECO:0007669"/>
    <property type="project" value="UniProtKB-EC"/>
</dbReference>
<evidence type="ECO:0000259" key="6">
    <source>
        <dbReference type="PROSITE" id="PS51746"/>
    </source>
</evidence>
<evidence type="ECO:0000313" key="8">
    <source>
        <dbReference type="Proteomes" id="UP000626109"/>
    </source>
</evidence>
<proteinExistence type="inferred from homology"/>
<feature type="domain" description="PPM-type phosphatase" evidence="6">
    <location>
        <begin position="1"/>
        <end position="110"/>
    </location>
</feature>
<dbReference type="Pfam" id="PF00481">
    <property type="entry name" value="PP2C"/>
    <property type="match status" value="1"/>
</dbReference>
<evidence type="ECO:0000256" key="5">
    <source>
        <dbReference type="ARBA" id="ARBA00023211"/>
    </source>
</evidence>
<dbReference type="SUPFAM" id="SSF81606">
    <property type="entry name" value="PP2C-like"/>
    <property type="match status" value="1"/>
</dbReference>
<reference evidence="7" key="1">
    <citation type="submission" date="2021-02" db="EMBL/GenBank/DDBJ databases">
        <authorList>
            <person name="Dougan E. K."/>
            <person name="Rhodes N."/>
            <person name="Thang M."/>
            <person name="Chan C."/>
        </authorList>
    </citation>
    <scope>NUCLEOTIDE SEQUENCE</scope>
</reference>
<comment type="caution">
    <text evidence="7">The sequence shown here is derived from an EMBL/GenBank/DDBJ whole genome shotgun (WGS) entry which is preliminary data.</text>
</comment>
<evidence type="ECO:0000256" key="3">
    <source>
        <dbReference type="ARBA" id="ARBA00006702"/>
    </source>
</evidence>
<name>A0A813KVM5_POLGL</name>